<evidence type="ECO:0000256" key="1">
    <source>
        <dbReference type="SAM" id="Phobius"/>
    </source>
</evidence>
<proteinExistence type="predicted"/>
<dbReference type="EMBL" id="SDGV01000002">
    <property type="protein sequence ID" value="THB62230.1"/>
    <property type="molecule type" value="Genomic_DNA"/>
</dbReference>
<feature type="transmembrane region" description="Helical" evidence="1">
    <location>
        <begin position="340"/>
        <end position="361"/>
    </location>
</feature>
<feature type="transmembrane region" description="Helical" evidence="1">
    <location>
        <begin position="257"/>
        <end position="278"/>
    </location>
</feature>
<accession>A0A4S3B812</accession>
<evidence type="ECO:0000313" key="3">
    <source>
        <dbReference type="Proteomes" id="UP000310506"/>
    </source>
</evidence>
<reference evidence="2 3" key="1">
    <citation type="submission" date="2019-01" db="EMBL/GenBank/DDBJ databases">
        <title>Vagococcus silagei sp. nov. isolated from brewer's grain.</title>
        <authorList>
            <person name="Guu J.-R."/>
        </authorList>
    </citation>
    <scope>NUCLEOTIDE SEQUENCE [LARGE SCALE GENOMIC DNA]</scope>
    <source>
        <strain evidence="2 3">2B-2</strain>
    </source>
</reference>
<dbReference type="RefSeq" id="WP_136135892.1">
    <property type="nucleotide sequence ID" value="NZ_SDGV01000002.1"/>
</dbReference>
<protein>
    <recommendedName>
        <fullName evidence="4">ABC transporter permease</fullName>
    </recommendedName>
</protein>
<dbReference type="AlphaFoldDB" id="A0A4S3B812"/>
<feature type="transmembrane region" description="Helical" evidence="1">
    <location>
        <begin position="290"/>
        <end position="307"/>
    </location>
</feature>
<gene>
    <name evidence="2" type="ORF">ESZ54_01425</name>
</gene>
<keyword evidence="3" id="KW-1185">Reference proteome</keyword>
<comment type="caution">
    <text evidence="2">The sequence shown here is derived from an EMBL/GenBank/DDBJ whole genome shotgun (WGS) entry which is preliminary data.</text>
</comment>
<organism evidence="2 3">
    <name type="scientific">Vagococcus silagei</name>
    <dbReference type="NCBI Taxonomy" id="2508885"/>
    <lineage>
        <taxon>Bacteria</taxon>
        <taxon>Bacillati</taxon>
        <taxon>Bacillota</taxon>
        <taxon>Bacilli</taxon>
        <taxon>Lactobacillales</taxon>
        <taxon>Enterococcaceae</taxon>
        <taxon>Vagococcus</taxon>
    </lineage>
</organism>
<name>A0A4S3B812_9ENTE</name>
<sequence length="370" mass="43000">MKELKILWLINRKNIKYHLLFGVLLLVTLMTVIGNMKYPSNPLIEKSLLERQATNRVLEGFLKMDIESRQAKEDPLYLSLVKQSELLSQQELMLLIDDRENYLERSLALVEEREAFYHIYQSELYQTLIPIRSQNDRDRVFYQKMKDDTIPLEKTTASLAASIPKVLLILSILWFPLTALVTSNIFTDELEHQSIREGIPSRRVEKMVFKIIFTLGSFLIAFLLVIILMLFLGLVFSFGDLNYPIGIYTFHNTTVPIWLYIIIVFSYFLFIGLFSTCLSFSLNVLTKNSFITFFISLFLYASFYLMPEIMTKLNLFPTVYLQTATVLNGELSQGLPFLNLYFAIMILLMYSGICLLVVRVFGLKKVGERR</sequence>
<feature type="transmembrane region" description="Helical" evidence="1">
    <location>
        <begin position="166"/>
        <end position="186"/>
    </location>
</feature>
<evidence type="ECO:0008006" key="4">
    <source>
        <dbReference type="Google" id="ProtNLM"/>
    </source>
</evidence>
<keyword evidence="1" id="KW-1133">Transmembrane helix</keyword>
<keyword evidence="1" id="KW-0812">Transmembrane</keyword>
<dbReference type="Proteomes" id="UP000310506">
    <property type="component" value="Unassembled WGS sequence"/>
</dbReference>
<feature type="transmembrane region" description="Helical" evidence="1">
    <location>
        <begin position="207"/>
        <end position="237"/>
    </location>
</feature>
<dbReference type="OrthoDB" id="2177070at2"/>
<evidence type="ECO:0000313" key="2">
    <source>
        <dbReference type="EMBL" id="THB62230.1"/>
    </source>
</evidence>
<keyword evidence="1" id="KW-0472">Membrane</keyword>